<dbReference type="AlphaFoldDB" id="A0A933SEG8"/>
<dbReference type="EMBL" id="JACRIW010000117">
    <property type="protein sequence ID" value="MBI5171061.1"/>
    <property type="molecule type" value="Genomic_DNA"/>
</dbReference>
<evidence type="ECO:0000256" key="1">
    <source>
        <dbReference type="ARBA" id="ARBA00000798"/>
    </source>
</evidence>
<dbReference type="GO" id="GO:0004630">
    <property type="term" value="F:phospholipase D activity"/>
    <property type="evidence" value="ECO:0007669"/>
    <property type="project" value="UniProtKB-EC"/>
</dbReference>
<evidence type="ECO:0000259" key="8">
    <source>
        <dbReference type="PROSITE" id="PS50035"/>
    </source>
</evidence>
<dbReference type="PANTHER" id="PTHR43856">
    <property type="entry name" value="CARDIOLIPIN HYDROLASE"/>
    <property type="match status" value="1"/>
</dbReference>
<feature type="domain" description="PLD phosphodiesterase" evidence="8">
    <location>
        <begin position="932"/>
        <end position="965"/>
    </location>
</feature>
<dbReference type="GO" id="GO:0006793">
    <property type="term" value="P:phosphorus metabolic process"/>
    <property type="evidence" value="ECO:0007669"/>
    <property type="project" value="UniProtKB-ARBA"/>
</dbReference>
<gene>
    <name evidence="11" type="ORF">HZA61_16365</name>
</gene>
<evidence type="ECO:0000256" key="5">
    <source>
        <dbReference type="ARBA" id="ARBA00022963"/>
    </source>
</evidence>
<feature type="chain" id="PRO_5036997469" description="phospholipase D" evidence="7">
    <location>
        <begin position="28"/>
        <end position="1099"/>
    </location>
</feature>
<feature type="signal peptide" evidence="7">
    <location>
        <begin position="1"/>
        <end position="27"/>
    </location>
</feature>
<dbReference type="SUPFAM" id="SSF49363">
    <property type="entry name" value="Purple acid phosphatase, N-terminal domain"/>
    <property type="match status" value="1"/>
</dbReference>
<dbReference type="Gene3D" id="2.60.40.1260">
    <property type="entry name" value="Lamin Tail domain"/>
    <property type="match status" value="1"/>
</dbReference>
<dbReference type="Pfam" id="PF18962">
    <property type="entry name" value="Por_Secre_tail"/>
    <property type="match status" value="1"/>
</dbReference>
<dbReference type="Gene3D" id="3.30.870.10">
    <property type="entry name" value="Endonuclease Chain A"/>
    <property type="match status" value="2"/>
</dbReference>
<evidence type="ECO:0000313" key="12">
    <source>
        <dbReference type="Proteomes" id="UP000696931"/>
    </source>
</evidence>
<sequence>MRLTTRLSRFLSALALAVLCTADAAHAAANHVVISEFATRGPSAATDEFVELYNPTNAPVNVSGWKLQYKSATGTTWNDRAVLPANTFIAAHGYFLIANQSYIGAVTPDFTSGAWNSGTGMADNGHERIIDAAAVEVDLVGWGTAIAPEGSAAPNHGTTANNNSVERKALATSTADSLFTGGAHALLGNGQDTNVNSADYVVQTHGRNPQNAATPIEPAFASGGNGTGRVTVSPTVVYGDHALAALTFSFAQDSSQTIAKLSIAIPPTWTWSHSAASVSLQGAAFASATASVNGDTVVVDGAALSTANTGDVVIQNLTTPVSKGTSAFHVRTAVAAGTLTPISSQPSTRVLELVPISVVHVNDANGVCAAPYAVGAEATITGIVTANLSATRTDVYIQDETGGINIFNSAISPVTFDVGDSVTVTGNILQFRGLTEVNVDFNLIVKHATGRPVPAPAVITCAGVNATFHIDGTEPNEGRLIRIDGCSYNPTTSTITDPSGTTNIFVPASWPTPPSVFDVIGILKQFKPGTPAPGPPYTADYEISPRTPDDIIAHPGPVVVGTPYEDHIQSTSVQIHWTTDVASTSTVRYGTTTAYGDSATDGAAVTNHTVTLTGLTPATVYHYSVGSTDVNGTNFSADLLFSTASPPACTGVVNVYFNKSVNTSLATVHAANGNADFTSLLVNRIDHAKRSVDAAVYNLSGTPGTALANALIAAKNRGVQVRVICEYDNSSASGFTALTGAGVPLINDRFDPVNFGLGLMHDKFFVIDGRGGAPESVWVWTGSWNPTDPGTNNDMQNVIELQDQALGNVFTLEFQEMWGSTTQTPNASASRMGARKLDDTPHKFVVGGRNVECFFSPSDGTDFEIQTAINSAQHSLGFMLLTMTRSNLANALIAQKNAGRKVRGALDSSSDTGSEYGTLVTGGVDVLLKSNASGLLHHKYLIGDAENPTWNGFVLTGSHNWSSSAENSNNENTLIVHDADIANQYLQEFAARYYQFGGGDSIHVTDVTDGRSGRLALAQNWPNPFRGATQVAFVLPTAQHVKLRLFDVQGREVRTLFDGPREAGRHQMTIESRGLPAGMYLCRIEAGGVTQQRKMLVLK</sequence>
<dbReference type="PROSITE" id="PS50853">
    <property type="entry name" value="FN3"/>
    <property type="match status" value="1"/>
</dbReference>
<organism evidence="11 12">
    <name type="scientific">Eiseniibacteriota bacterium</name>
    <dbReference type="NCBI Taxonomy" id="2212470"/>
    <lineage>
        <taxon>Bacteria</taxon>
        <taxon>Candidatus Eiseniibacteriota</taxon>
    </lineage>
</organism>
<dbReference type="PANTHER" id="PTHR43856:SF1">
    <property type="entry name" value="MITOCHONDRIAL CARDIOLIPIN HYDROLASE"/>
    <property type="match status" value="1"/>
</dbReference>
<keyword evidence="7" id="KW-0732">Signal</keyword>
<name>A0A933SEG8_UNCEI</name>
<dbReference type="GO" id="GO:0016891">
    <property type="term" value="F:RNA endonuclease activity producing 5'-phosphomonoesters, hydrolytic mechanism"/>
    <property type="evidence" value="ECO:0007669"/>
    <property type="project" value="TreeGrafter"/>
</dbReference>
<dbReference type="SUPFAM" id="SSF56024">
    <property type="entry name" value="Phospholipase D/nuclease"/>
    <property type="match status" value="2"/>
</dbReference>
<feature type="domain" description="LTD" evidence="10">
    <location>
        <begin position="21"/>
        <end position="144"/>
    </location>
</feature>
<dbReference type="InterPro" id="IPR051406">
    <property type="entry name" value="PLD_domain"/>
</dbReference>
<dbReference type="InterPro" id="IPR001736">
    <property type="entry name" value="PLipase_D/transphosphatidylase"/>
</dbReference>
<keyword evidence="6" id="KW-0443">Lipid metabolism</keyword>
<evidence type="ECO:0000313" key="11">
    <source>
        <dbReference type="EMBL" id="MBI5171061.1"/>
    </source>
</evidence>
<dbReference type="Pfam" id="PF13091">
    <property type="entry name" value="PLDc_2"/>
    <property type="match status" value="2"/>
</dbReference>
<dbReference type="CDD" id="cd04486">
    <property type="entry name" value="YhcR_OBF_like"/>
    <property type="match status" value="1"/>
</dbReference>
<keyword evidence="4" id="KW-0378">Hydrolase</keyword>
<dbReference type="InterPro" id="IPR025202">
    <property type="entry name" value="PLD-like_dom"/>
</dbReference>
<dbReference type="Proteomes" id="UP000696931">
    <property type="component" value="Unassembled WGS sequence"/>
</dbReference>
<dbReference type="Pfam" id="PF00932">
    <property type="entry name" value="LTD"/>
    <property type="match status" value="1"/>
</dbReference>
<evidence type="ECO:0000256" key="2">
    <source>
        <dbReference type="ARBA" id="ARBA00008664"/>
    </source>
</evidence>
<evidence type="ECO:0000256" key="4">
    <source>
        <dbReference type="ARBA" id="ARBA00022801"/>
    </source>
</evidence>
<protein>
    <recommendedName>
        <fullName evidence="3">phospholipase D</fullName>
        <ecNumber evidence="3">3.1.4.4</ecNumber>
    </recommendedName>
</protein>
<dbReference type="InterPro" id="IPR001322">
    <property type="entry name" value="Lamin_tail_dom"/>
</dbReference>
<dbReference type="InterPro" id="IPR015914">
    <property type="entry name" value="PAPs_N"/>
</dbReference>
<accession>A0A933SEG8</accession>
<dbReference type="GO" id="GO:0016042">
    <property type="term" value="P:lipid catabolic process"/>
    <property type="evidence" value="ECO:0007669"/>
    <property type="project" value="UniProtKB-KW"/>
</dbReference>
<dbReference type="SUPFAM" id="SSF74853">
    <property type="entry name" value="Lamin A/C globular tail domain"/>
    <property type="match status" value="1"/>
</dbReference>
<dbReference type="InterPro" id="IPR026444">
    <property type="entry name" value="Secre_tail"/>
</dbReference>
<reference evidence="11" key="1">
    <citation type="submission" date="2020-07" db="EMBL/GenBank/DDBJ databases">
        <title>Huge and variable diversity of episymbiotic CPR bacteria and DPANN archaea in groundwater ecosystems.</title>
        <authorList>
            <person name="He C.Y."/>
            <person name="Keren R."/>
            <person name="Whittaker M."/>
            <person name="Farag I.F."/>
            <person name="Doudna J."/>
            <person name="Cate J.H.D."/>
            <person name="Banfield J.F."/>
        </authorList>
    </citation>
    <scope>NUCLEOTIDE SEQUENCE</scope>
    <source>
        <strain evidence="11">NC_groundwater_1813_Pr3_B-0.1um_71_17</strain>
    </source>
</reference>
<dbReference type="EC" id="3.1.4.4" evidence="3"/>
<feature type="domain" description="Fibronectin type-III" evidence="9">
    <location>
        <begin position="554"/>
        <end position="646"/>
    </location>
</feature>
<evidence type="ECO:0000256" key="6">
    <source>
        <dbReference type="ARBA" id="ARBA00023098"/>
    </source>
</evidence>
<dbReference type="PROSITE" id="PS51841">
    <property type="entry name" value="LTD"/>
    <property type="match status" value="1"/>
</dbReference>
<dbReference type="Pfam" id="PF16656">
    <property type="entry name" value="Pur_ac_phosph_N"/>
    <property type="match status" value="1"/>
</dbReference>
<dbReference type="SMART" id="SM00155">
    <property type="entry name" value="PLDc"/>
    <property type="match status" value="2"/>
</dbReference>
<dbReference type="InterPro" id="IPR036415">
    <property type="entry name" value="Lamin_tail_dom_sf"/>
</dbReference>
<dbReference type="InterPro" id="IPR003961">
    <property type="entry name" value="FN3_dom"/>
</dbReference>
<dbReference type="Gene3D" id="2.60.40.4070">
    <property type="match status" value="1"/>
</dbReference>
<evidence type="ECO:0000259" key="10">
    <source>
        <dbReference type="PROSITE" id="PS51841"/>
    </source>
</evidence>
<dbReference type="GO" id="GO:0003993">
    <property type="term" value="F:acid phosphatase activity"/>
    <property type="evidence" value="ECO:0007669"/>
    <property type="project" value="InterPro"/>
</dbReference>
<dbReference type="PROSITE" id="PS50035">
    <property type="entry name" value="PLD"/>
    <property type="match status" value="1"/>
</dbReference>
<comment type="catalytic activity">
    <reaction evidence="1">
        <text>a 1,2-diacyl-sn-glycero-3-phosphocholine + H2O = a 1,2-diacyl-sn-glycero-3-phosphate + choline + H(+)</text>
        <dbReference type="Rhea" id="RHEA:14445"/>
        <dbReference type="ChEBI" id="CHEBI:15354"/>
        <dbReference type="ChEBI" id="CHEBI:15377"/>
        <dbReference type="ChEBI" id="CHEBI:15378"/>
        <dbReference type="ChEBI" id="CHEBI:57643"/>
        <dbReference type="ChEBI" id="CHEBI:58608"/>
        <dbReference type="EC" id="3.1.4.4"/>
    </reaction>
</comment>
<dbReference type="GO" id="GO:0046872">
    <property type="term" value="F:metal ion binding"/>
    <property type="evidence" value="ECO:0007669"/>
    <property type="project" value="InterPro"/>
</dbReference>
<proteinExistence type="inferred from homology"/>
<evidence type="ECO:0000256" key="7">
    <source>
        <dbReference type="SAM" id="SignalP"/>
    </source>
</evidence>
<evidence type="ECO:0000256" key="3">
    <source>
        <dbReference type="ARBA" id="ARBA00012027"/>
    </source>
</evidence>
<comment type="caution">
    <text evidence="11">The sequence shown here is derived from an EMBL/GenBank/DDBJ whole genome shotgun (WGS) entry which is preliminary data.</text>
</comment>
<comment type="similarity">
    <text evidence="2">Belongs to the phospholipase D family.</text>
</comment>
<dbReference type="Gene3D" id="2.60.40.380">
    <property type="entry name" value="Purple acid phosphatase-like, N-terminal"/>
    <property type="match status" value="1"/>
</dbReference>
<evidence type="ECO:0000259" key="9">
    <source>
        <dbReference type="PROSITE" id="PS50853"/>
    </source>
</evidence>
<keyword evidence="5" id="KW-0442">Lipid degradation</keyword>
<dbReference type="InterPro" id="IPR008963">
    <property type="entry name" value="Purple_acid_Pase-like_N"/>
</dbReference>
<dbReference type="NCBIfam" id="TIGR04183">
    <property type="entry name" value="Por_Secre_tail"/>
    <property type="match status" value="1"/>
</dbReference>